<evidence type="ECO:0000256" key="1">
    <source>
        <dbReference type="SAM" id="MobiDB-lite"/>
    </source>
</evidence>
<proteinExistence type="predicted"/>
<feature type="compositionally biased region" description="Basic and acidic residues" evidence="1">
    <location>
        <begin position="278"/>
        <end position="289"/>
    </location>
</feature>
<feature type="compositionally biased region" description="Pro residues" evidence="1">
    <location>
        <begin position="372"/>
        <end position="386"/>
    </location>
</feature>
<feature type="region of interest" description="Disordered" evidence="1">
    <location>
        <begin position="205"/>
        <end position="327"/>
    </location>
</feature>
<evidence type="ECO:0000313" key="3">
    <source>
        <dbReference type="EMBL" id="RDB25679.1"/>
    </source>
</evidence>
<name>A0A369JTN7_HYPMA</name>
<feature type="region of interest" description="Disordered" evidence="1">
    <location>
        <begin position="690"/>
        <end position="729"/>
    </location>
</feature>
<keyword evidence="2" id="KW-1133">Transmembrane helix</keyword>
<reference evidence="3" key="1">
    <citation type="submission" date="2018-04" db="EMBL/GenBank/DDBJ databases">
        <title>Whole genome sequencing of Hypsizygus marmoreus.</title>
        <authorList>
            <person name="Choi I.-G."/>
            <person name="Min B."/>
            <person name="Kim J.-G."/>
            <person name="Kim S."/>
            <person name="Oh Y.-L."/>
            <person name="Kong W.-S."/>
            <person name="Park H."/>
            <person name="Jeong J."/>
            <person name="Song E.-S."/>
        </authorList>
    </citation>
    <scope>NUCLEOTIDE SEQUENCE [LARGE SCALE GENOMIC DNA]</scope>
    <source>
        <strain evidence="3">51987-8</strain>
    </source>
</reference>
<keyword evidence="2" id="KW-0812">Transmembrane</keyword>
<keyword evidence="4" id="KW-1185">Reference proteome</keyword>
<dbReference type="InterPro" id="IPR013761">
    <property type="entry name" value="SAM/pointed_sf"/>
</dbReference>
<feature type="compositionally biased region" description="Basic and acidic residues" evidence="1">
    <location>
        <begin position="690"/>
        <end position="702"/>
    </location>
</feature>
<accession>A0A369JTN7</accession>
<gene>
    <name evidence="3" type="ORF">Hypma_006169</name>
</gene>
<protein>
    <recommendedName>
        <fullName evidence="5">SAM domain-containing protein</fullName>
    </recommendedName>
</protein>
<feature type="compositionally biased region" description="Low complexity" evidence="1">
    <location>
        <begin position="44"/>
        <end position="55"/>
    </location>
</feature>
<evidence type="ECO:0008006" key="5">
    <source>
        <dbReference type="Google" id="ProtNLM"/>
    </source>
</evidence>
<feature type="compositionally biased region" description="Low complexity" evidence="1">
    <location>
        <begin position="1"/>
        <end position="17"/>
    </location>
</feature>
<dbReference type="InParanoid" id="A0A369JTN7"/>
<feature type="compositionally biased region" description="Basic residues" evidence="1">
    <location>
        <begin position="259"/>
        <end position="268"/>
    </location>
</feature>
<feature type="compositionally biased region" description="Low complexity" evidence="1">
    <location>
        <begin position="290"/>
        <end position="301"/>
    </location>
</feature>
<dbReference type="SUPFAM" id="SSF47769">
    <property type="entry name" value="SAM/Pointed domain"/>
    <property type="match status" value="1"/>
</dbReference>
<feature type="compositionally biased region" description="Low complexity" evidence="1">
    <location>
        <begin position="706"/>
        <end position="724"/>
    </location>
</feature>
<dbReference type="Proteomes" id="UP000076154">
    <property type="component" value="Unassembled WGS sequence"/>
</dbReference>
<sequence length="786" mass="85670">MSSAQPSLSSRPSSPTKPGHPFPDALRPNPHPYAIKTTATGILSRSATTSSSVSHSHNHYVPLSPSPSPTKSVHGIHASRGSRHRYSRSLTDNIPRPLPPPPPEDVFFTGAPVHSRGERSRADTLPMHLHADNNPKLWTPTQLAAQVPEIAAFIEENEITGRAFLRFDEGVLDAYGITQQSQRTQLLSASRTLRQYVLKDRIWPLDQDTPNNTTRRPSSSVTSSPSKSRSQNLPRDDEDDVYLSSSSSISSAESSLTGTRKRRYRPNSRVHGFVVSLERSEHEHRRERSGSVSSVNSVNSDSDFHTHHYPDPHSSGRPLPFPPPPNLVPNPFIGDSYAGPLLLPNVRSASPEHSVFSTPHVTENGNGSGRPLPSPPPHPSLRPPPVLSSNDENSSEMSMEQLLAVLNADDVQDPLSQGGHDSLHTITGIENVTTRAKPSRSGKEHGSVRGAAAWEETSGVETVKRALPAVPVHPSLVQSIISNDEEEEMSVEALLKLEEGGVGAAAWVGEVARETVKRAVPVIGDAANVRGGSLRMRKDGSGRVSVKKLRNSVKVMDETKKKLEDVFSTSFSEDAAQPQDQVQQQEAEDRLAHELTDTRTLLDAFRVRLEHVEAKVDEMEMAELRRSQTPTYPPPPSQQLSAGALLRELKVLAWAWVWSAGAGIVSLLPVSLQSFFSSLPWPFGMLYSHERRPPSRPREAHKQTGSSSGSCSDSPPPSSNSSKPPVRKTNTSSMWRILYPTTIPRYALLLGIGVCAVMLRGLMRGVRLGVGMAGVGVPIRKGGVRR</sequence>
<feature type="region of interest" description="Disordered" evidence="1">
    <location>
        <begin position="434"/>
        <end position="454"/>
    </location>
</feature>
<feature type="compositionally biased region" description="Basic and acidic residues" evidence="1">
    <location>
        <begin position="302"/>
        <end position="311"/>
    </location>
</feature>
<evidence type="ECO:0000256" key="2">
    <source>
        <dbReference type="SAM" id="Phobius"/>
    </source>
</evidence>
<feature type="region of interest" description="Disordered" evidence="1">
    <location>
        <begin position="351"/>
        <end position="397"/>
    </location>
</feature>
<dbReference type="OrthoDB" id="2425321at2759"/>
<comment type="caution">
    <text evidence="3">The sequence shown here is derived from an EMBL/GenBank/DDBJ whole genome shotgun (WGS) entry which is preliminary data.</text>
</comment>
<dbReference type="EMBL" id="LUEZ02000040">
    <property type="protein sequence ID" value="RDB25679.1"/>
    <property type="molecule type" value="Genomic_DNA"/>
</dbReference>
<feature type="transmembrane region" description="Helical" evidence="2">
    <location>
        <begin position="743"/>
        <end position="762"/>
    </location>
</feature>
<feature type="compositionally biased region" description="Low complexity" evidence="1">
    <location>
        <begin position="213"/>
        <end position="230"/>
    </location>
</feature>
<evidence type="ECO:0000313" key="4">
    <source>
        <dbReference type="Proteomes" id="UP000076154"/>
    </source>
</evidence>
<dbReference type="AlphaFoldDB" id="A0A369JTN7"/>
<feature type="compositionally biased region" description="Low complexity" evidence="1">
    <location>
        <begin position="387"/>
        <end position="397"/>
    </location>
</feature>
<feature type="compositionally biased region" description="Low complexity" evidence="1">
    <location>
        <begin position="244"/>
        <end position="255"/>
    </location>
</feature>
<keyword evidence="2" id="KW-0472">Membrane</keyword>
<feature type="region of interest" description="Disordered" evidence="1">
    <location>
        <begin position="1"/>
        <end position="100"/>
    </location>
</feature>
<organism evidence="3 4">
    <name type="scientific">Hypsizygus marmoreus</name>
    <name type="common">White beech mushroom</name>
    <name type="synonym">Agaricus marmoreus</name>
    <dbReference type="NCBI Taxonomy" id="39966"/>
    <lineage>
        <taxon>Eukaryota</taxon>
        <taxon>Fungi</taxon>
        <taxon>Dikarya</taxon>
        <taxon>Basidiomycota</taxon>
        <taxon>Agaricomycotina</taxon>
        <taxon>Agaricomycetes</taxon>
        <taxon>Agaricomycetidae</taxon>
        <taxon>Agaricales</taxon>
        <taxon>Tricholomatineae</taxon>
        <taxon>Lyophyllaceae</taxon>
        <taxon>Hypsizygus</taxon>
    </lineage>
</organism>